<evidence type="ECO:0000313" key="11">
    <source>
        <dbReference type="EMBL" id="OJE49246.1"/>
    </source>
</evidence>
<comment type="similarity">
    <text evidence="2 9">Belongs to the membrane-bound acyltransferase family.</text>
</comment>
<keyword evidence="3 9" id="KW-1003">Cell membrane</keyword>
<dbReference type="PIRSF" id="PIRSF500216">
    <property type="entry name" value="DltB"/>
    <property type="match status" value="1"/>
</dbReference>
<evidence type="ECO:0000256" key="6">
    <source>
        <dbReference type="ARBA" id="ARBA00022989"/>
    </source>
</evidence>
<gene>
    <name evidence="11" type="ORF">BAQ49_25835</name>
</gene>
<evidence type="ECO:0000256" key="5">
    <source>
        <dbReference type="ARBA" id="ARBA00022692"/>
    </source>
</evidence>
<evidence type="ECO:0000256" key="7">
    <source>
        <dbReference type="ARBA" id="ARBA00023136"/>
    </source>
</evidence>
<feature type="transmembrane region" description="Helical" evidence="10">
    <location>
        <begin position="186"/>
        <end position="204"/>
    </location>
</feature>
<feature type="transmembrane region" description="Helical" evidence="10">
    <location>
        <begin position="325"/>
        <end position="342"/>
    </location>
</feature>
<feature type="transmembrane region" description="Helical" evidence="10">
    <location>
        <begin position="53"/>
        <end position="71"/>
    </location>
</feature>
<dbReference type="PANTHER" id="PTHR13285">
    <property type="entry name" value="ACYLTRANSFERASE"/>
    <property type="match status" value="1"/>
</dbReference>
<keyword evidence="6 10" id="KW-1133">Transmembrane helix</keyword>
<dbReference type="GO" id="GO:0070395">
    <property type="term" value="P:lipoteichoic acid biosynthetic process"/>
    <property type="evidence" value="ECO:0007669"/>
    <property type="project" value="UniProtKB-UniRule"/>
</dbReference>
<evidence type="ECO:0000313" key="12">
    <source>
        <dbReference type="Proteomes" id="UP000183185"/>
    </source>
</evidence>
<dbReference type="InterPro" id="IPR004299">
    <property type="entry name" value="MBOAT_fam"/>
</dbReference>
<feature type="transmembrane region" description="Helical" evidence="10">
    <location>
        <begin position="225"/>
        <end position="247"/>
    </location>
</feature>
<evidence type="ECO:0000256" key="2">
    <source>
        <dbReference type="ARBA" id="ARBA00010323"/>
    </source>
</evidence>
<evidence type="ECO:0000256" key="8">
    <source>
        <dbReference type="ARBA" id="ARBA00023315"/>
    </source>
</evidence>
<feature type="transmembrane region" description="Helical" evidence="10">
    <location>
        <begin position="138"/>
        <end position="156"/>
    </location>
</feature>
<dbReference type="AlphaFoldDB" id="A0AA44R8N8"/>
<dbReference type="EMBL" id="MACH01000054">
    <property type="protein sequence ID" value="OJE49246.1"/>
    <property type="molecule type" value="Genomic_DNA"/>
</dbReference>
<protein>
    <recommendedName>
        <fullName evidence="9">Teichoic acid D-alanyltransferase</fullName>
        <ecNumber evidence="9">2.3.1.-</ecNumber>
    </recommendedName>
</protein>
<keyword evidence="4 9" id="KW-0808">Transferase</keyword>
<dbReference type="RefSeq" id="WP_071744798.1">
    <property type="nucleotide sequence ID" value="NZ_MACH01000054.1"/>
</dbReference>
<dbReference type="InterPro" id="IPR051085">
    <property type="entry name" value="MB_O-acyltransferase"/>
</dbReference>
<dbReference type="GO" id="GO:0016746">
    <property type="term" value="F:acyltransferase activity"/>
    <property type="evidence" value="ECO:0007669"/>
    <property type="project" value="UniProtKB-KW"/>
</dbReference>
<organism evidence="11 12">
    <name type="scientific">Bacillus proteolyticus</name>
    <dbReference type="NCBI Taxonomy" id="2026192"/>
    <lineage>
        <taxon>Bacteria</taxon>
        <taxon>Bacillati</taxon>
        <taxon>Bacillota</taxon>
        <taxon>Bacilli</taxon>
        <taxon>Bacillales</taxon>
        <taxon>Bacillaceae</taxon>
        <taxon>Bacillus</taxon>
        <taxon>Bacillus cereus group</taxon>
    </lineage>
</organism>
<feature type="transmembrane region" description="Helical" evidence="10">
    <location>
        <begin position="301"/>
        <end position="319"/>
    </location>
</feature>
<dbReference type="Proteomes" id="UP000183185">
    <property type="component" value="Unassembled WGS sequence"/>
</dbReference>
<dbReference type="Pfam" id="PF03062">
    <property type="entry name" value="MBOAT"/>
    <property type="match status" value="1"/>
</dbReference>
<feature type="transmembrane region" description="Helical" evidence="10">
    <location>
        <begin position="32"/>
        <end position="47"/>
    </location>
</feature>
<evidence type="ECO:0000256" key="3">
    <source>
        <dbReference type="ARBA" id="ARBA00022475"/>
    </source>
</evidence>
<comment type="pathway">
    <text evidence="9">Cell wall biogenesis; lipoteichoic acid biosynthesis.</text>
</comment>
<reference evidence="11 12" key="1">
    <citation type="submission" date="2016-06" db="EMBL/GenBank/DDBJ databases">
        <title>First insights into the genetic diversity and population structure of in the Bacillus cereus group bacteria from diverse marine environments.</title>
        <authorList>
            <person name="Liu Y."/>
            <person name="Lai Q."/>
            <person name="Shao Z."/>
        </authorList>
    </citation>
    <scope>NUCLEOTIDE SEQUENCE [LARGE SCALE GENOMIC DNA]</scope>
    <source>
        <strain evidence="11 12">TD42</strain>
    </source>
</reference>
<evidence type="ECO:0000256" key="9">
    <source>
        <dbReference type="PIRNR" id="PIRNR016636"/>
    </source>
</evidence>
<feature type="transmembrane region" description="Helical" evidence="10">
    <location>
        <begin position="6"/>
        <end position="25"/>
    </location>
</feature>
<evidence type="ECO:0000256" key="1">
    <source>
        <dbReference type="ARBA" id="ARBA00004651"/>
    </source>
</evidence>
<dbReference type="InterPro" id="IPR024194">
    <property type="entry name" value="Ac/AlaTfrase_AlgI/DltB"/>
</dbReference>
<dbReference type="InterPro" id="IPR024024">
    <property type="entry name" value="DltB"/>
</dbReference>
<comment type="function">
    <text evidence="9">O-acyltransferase that catalyzes D-alanylation of both teichoic acid and lipoteichoic acid (LTA). D-alanylation of LTA plays an important role in modulating the properties of the cell wall in Gram-positive bacteria, influencing the net charge of the cell wall. Catalyzes D-alanylation from DltC carrier protein.</text>
</comment>
<keyword evidence="5 10" id="KW-0812">Transmembrane</keyword>
<keyword evidence="8 9" id="KW-0012">Acyltransferase</keyword>
<proteinExistence type="inferred from homology"/>
<accession>A0AA44R8N8</accession>
<sequence length="388" mass="46247">MTAYGSFYFFAIVGILLIPTIIAGLKGKMLRKYNAFLTLLMLVIIFSDKPKQAIMLAAFIIWQYALIKGYLLLRKQNNSTFRFYIAVILSILPLILAKIAPFVPELKFVVFLGMSYVTFRAVQMVFEVRDGLIKELSFFNFWEFVLFFPAISTGPIDRYRRFQKDIQKPPSAEEYQNLLYTGLNRIFQGFLYKFIIAYLIKQYFMDPAFAQQDTILSNMIYMYSYSLYLFFDFAGYSSFVIGVSYMMGIKTPENFNKPFISRNIKDFWNRWHMSLSFWFRDFIYMRFVFFATKKKLIKNRYTISYIGAFLNFFIMGIWHITGEHVYQYIIYGLYHAALFILFDIFERRNKKHKFWPNNKFTHVLAIVITFHVVCFGFLIFSGHLNRYF</sequence>
<feature type="transmembrane region" description="Helical" evidence="10">
    <location>
        <begin position="83"/>
        <end position="102"/>
    </location>
</feature>
<evidence type="ECO:0000256" key="10">
    <source>
        <dbReference type="SAM" id="Phobius"/>
    </source>
</evidence>
<dbReference type="PANTHER" id="PTHR13285:SF23">
    <property type="entry name" value="TEICHOIC ACID D-ALANYLTRANSFERASE"/>
    <property type="match status" value="1"/>
</dbReference>
<keyword evidence="7 9" id="KW-0472">Membrane</keyword>
<feature type="transmembrane region" description="Helical" evidence="10">
    <location>
        <begin position="363"/>
        <end position="384"/>
    </location>
</feature>
<name>A0AA44R8N8_9BACI</name>
<dbReference type="PIRSF" id="PIRSF016636">
    <property type="entry name" value="AlgI_DltB"/>
    <property type="match status" value="1"/>
</dbReference>
<dbReference type="EC" id="2.3.1.-" evidence="9"/>
<comment type="subcellular location">
    <subcellularLocation>
        <location evidence="1">Cell membrane</location>
        <topology evidence="1">Multi-pass membrane protein</topology>
    </subcellularLocation>
</comment>
<comment type="caution">
    <text evidence="11">The sequence shown here is derived from an EMBL/GenBank/DDBJ whole genome shotgun (WGS) entry which is preliminary data.</text>
</comment>
<dbReference type="GO" id="GO:0005886">
    <property type="term" value="C:plasma membrane"/>
    <property type="evidence" value="ECO:0007669"/>
    <property type="project" value="UniProtKB-SubCell"/>
</dbReference>
<evidence type="ECO:0000256" key="4">
    <source>
        <dbReference type="ARBA" id="ARBA00022679"/>
    </source>
</evidence>
<dbReference type="NCBIfam" id="TIGR04091">
    <property type="entry name" value="LTA_dltB"/>
    <property type="match status" value="1"/>
</dbReference>